<dbReference type="OrthoDB" id="754232at2759"/>
<keyword evidence="3" id="KW-1185">Reference proteome</keyword>
<dbReference type="AlphaFoldDB" id="A0A5N6LB56"/>
<dbReference type="SUPFAM" id="SSF141562">
    <property type="entry name" value="At5g01610-like"/>
    <property type="match status" value="1"/>
</dbReference>
<feature type="transmembrane region" description="Helical" evidence="1">
    <location>
        <begin position="6"/>
        <end position="26"/>
    </location>
</feature>
<organism evidence="2 3">
    <name type="scientific">Mikania micrantha</name>
    <name type="common">bitter vine</name>
    <dbReference type="NCBI Taxonomy" id="192012"/>
    <lineage>
        <taxon>Eukaryota</taxon>
        <taxon>Viridiplantae</taxon>
        <taxon>Streptophyta</taxon>
        <taxon>Embryophyta</taxon>
        <taxon>Tracheophyta</taxon>
        <taxon>Spermatophyta</taxon>
        <taxon>Magnoliopsida</taxon>
        <taxon>eudicotyledons</taxon>
        <taxon>Gunneridae</taxon>
        <taxon>Pentapetalae</taxon>
        <taxon>asterids</taxon>
        <taxon>campanulids</taxon>
        <taxon>Asterales</taxon>
        <taxon>Asteraceae</taxon>
        <taxon>Asteroideae</taxon>
        <taxon>Heliantheae alliance</taxon>
        <taxon>Eupatorieae</taxon>
        <taxon>Mikania</taxon>
    </lineage>
</organism>
<comment type="caution">
    <text evidence="2">The sequence shown here is derived from an EMBL/GenBank/DDBJ whole genome shotgun (WGS) entry which is preliminary data.</text>
</comment>
<evidence type="ECO:0000256" key="1">
    <source>
        <dbReference type="SAM" id="Phobius"/>
    </source>
</evidence>
<dbReference type="PANTHER" id="PTHR31676:SF199">
    <property type="entry name" value="DUF538 DOMAIN-CONTAINING PROTEIN"/>
    <property type="match status" value="1"/>
</dbReference>
<proteinExistence type="predicted"/>
<evidence type="ECO:0000313" key="2">
    <source>
        <dbReference type="EMBL" id="KAD0131094.1"/>
    </source>
</evidence>
<keyword evidence="1" id="KW-0472">Membrane</keyword>
<accession>A0A5N6LB56</accession>
<gene>
    <name evidence="2" type="ORF">E3N88_44750</name>
</gene>
<reference evidence="2 3" key="1">
    <citation type="submission" date="2019-05" db="EMBL/GenBank/DDBJ databases">
        <title>Mikania micrantha, genome provides insights into the molecular mechanism of rapid growth.</title>
        <authorList>
            <person name="Liu B."/>
        </authorList>
    </citation>
    <scope>NUCLEOTIDE SEQUENCE [LARGE SCALE GENOMIC DNA]</scope>
    <source>
        <strain evidence="2">NLD-2019</strain>
        <tissue evidence="2">Leaf</tissue>
    </source>
</reference>
<evidence type="ECO:0000313" key="3">
    <source>
        <dbReference type="Proteomes" id="UP000326396"/>
    </source>
</evidence>
<name>A0A5N6LB56_9ASTR</name>
<dbReference type="InterPro" id="IPR036758">
    <property type="entry name" value="At5g01610-like"/>
</dbReference>
<dbReference type="PANTHER" id="PTHR31676">
    <property type="entry name" value="T31J12.3 PROTEIN-RELATED"/>
    <property type="match status" value="1"/>
</dbReference>
<dbReference type="EMBL" id="SZYD01001942">
    <property type="protein sequence ID" value="KAD0131094.1"/>
    <property type="molecule type" value="Genomic_DNA"/>
</dbReference>
<keyword evidence="1" id="KW-0812">Transmembrane</keyword>
<dbReference type="FunFam" id="2.30.240.10:FF:000002">
    <property type="entry name" value="Uncharacterized protein At3g07460"/>
    <property type="match status" value="1"/>
</dbReference>
<sequence length="175" mass="19617">MILDQFSPSIFILTLFTFSISIQFWVSNSQISPTIYEILKLNGLPMGLFPKGVTNFSVDDSGRFQVFLNEACNAKFENELHYDQTISGNLTFGRINELSGISAKDLFLWFLVKEIWVDIPSSGLIYFDVGVVSKQFSLSSFETPRNCSASSVSKILSRKSGRNEPNHQEPSTAIL</sequence>
<dbReference type="Pfam" id="PF04398">
    <property type="entry name" value="DUF538"/>
    <property type="match status" value="1"/>
</dbReference>
<keyword evidence="1" id="KW-1133">Transmembrane helix</keyword>
<dbReference type="Proteomes" id="UP000326396">
    <property type="component" value="Unassembled WGS sequence"/>
</dbReference>
<dbReference type="InterPro" id="IPR007493">
    <property type="entry name" value="DUF538"/>
</dbReference>
<dbReference type="Gene3D" id="2.30.240.10">
    <property type="entry name" value="At5g01610-like"/>
    <property type="match status" value="1"/>
</dbReference>
<protein>
    <submittedName>
        <fullName evidence="2">Uncharacterized protein</fullName>
    </submittedName>
</protein>